<dbReference type="InterPro" id="IPR051534">
    <property type="entry name" value="CBASS_pafABC_assoc_protein"/>
</dbReference>
<accession>A0A6J6TBP8</accession>
<dbReference type="Pfam" id="PF13280">
    <property type="entry name" value="WYL"/>
    <property type="match status" value="1"/>
</dbReference>
<dbReference type="PANTHER" id="PTHR34580:SF3">
    <property type="entry name" value="PROTEIN PAFB"/>
    <property type="match status" value="1"/>
</dbReference>
<proteinExistence type="predicted"/>
<organism evidence="2">
    <name type="scientific">freshwater metagenome</name>
    <dbReference type="NCBI Taxonomy" id="449393"/>
    <lineage>
        <taxon>unclassified sequences</taxon>
        <taxon>metagenomes</taxon>
        <taxon>ecological metagenomes</taxon>
    </lineage>
</organism>
<protein>
    <submittedName>
        <fullName evidence="2">Unannotated protein</fullName>
    </submittedName>
</protein>
<name>A0A6J6TBP8_9ZZZZ</name>
<reference evidence="2" key="1">
    <citation type="submission" date="2020-05" db="EMBL/GenBank/DDBJ databases">
        <authorList>
            <person name="Chiriac C."/>
            <person name="Salcher M."/>
            <person name="Ghai R."/>
            <person name="Kavagutti S V."/>
        </authorList>
    </citation>
    <scope>NUCLEOTIDE SEQUENCE</scope>
</reference>
<sequence length="311" mass="36060">MADNKTERLINLTLALLATKRYLTKSEILENVAGYKGTQEAKERMFERDKDDLRSLGIEIEVGDLDVFFEDEPGYRIPQKSYELVVPELTGRELALISIASNFWNDSILAPSAQSGIRKLQSLGIPAVVDFDFRMKYRFENPSQNLEVLSTAINQRSKVTFSYDSTTLKVRHLEPYRVLFWNGFWYLIGRDLDRKEIRIFKLSRFVSAIQISKKKDEFEIPDNFQATDYLPKSDVAILHRAKINIRKDSALILRNRGVFLEQDGEYETFELTYENELSFLRELIWYESNIMIVEPVSLKDALITLMGGVTK</sequence>
<dbReference type="AlphaFoldDB" id="A0A6J6TBP8"/>
<evidence type="ECO:0000259" key="1">
    <source>
        <dbReference type="Pfam" id="PF13280"/>
    </source>
</evidence>
<feature type="domain" description="WYL" evidence="1">
    <location>
        <begin position="145"/>
        <end position="207"/>
    </location>
</feature>
<dbReference type="PANTHER" id="PTHR34580">
    <property type="match status" value="1"/>
</dbReference>
<gene>
    <name evidence="2" type="ORF">UFOPK2844_00031</name>
</gene>
<evidence type="ECO:0000313" key="2">
    <source>
        <dbReference type="EMBL" id="CAB4744528.1"/>
    </source>
</evidence>
<dbReference type="EMBL" id="CAEZZG010000001">
    <property type="protein sequence ID" value="CAB4744528.1"/>
    <property type="molecule type" value="Genomic_DNA"/>
</dbReference>
<dbReference type="PROSITE" id="PS52050">
    <property type="entry name" value="WYL"/>
    <property type="match status" value="1"/>
</dbReference>
<dbReference type="InterPro" id="IPR026881">
    <property type="entry name" value="WYL_dom"/>
</dbReference>